<dbReference type="EMBL" id="LLXI01001659">
    <property type="protein sequence ID" value="PKY54678.1"/>
    <property type="molecule type" value="Genomic_DNA"/>
</dbReference>
<organism evidence="2 3">
    <name type="scientific">Rhizophagus irregularis</name>
    <dbReference type="NCBI Taxonomy" id="588596"/>
    <lineage>
        <taxon>Eukaryota</taxon>
        <taxon>Fungi</taxon>
        <taxon>Fungi incertae sedis</taxon>
        <taxon>Mucoromycota</taxon>
        <taxon>Glomeromycotina</taxon>
        <taxon>Glomeromycetes</taxon>
        <taxon>Glomerales</taxon>
        <taxon>Glomeraceae</taxon>
        <taxon>Rhizophagus</taxon>
    </lineage>
</organism>
<feature type="compositionally biased region" description="Basic residues" evidence="1">
    <location>
        <begin position="1"/>
        <end position="13"/>
    </location>
</feature>
<accession>A0A2I1H723</accession>
<keyword evidence="3" id="KW-1185">Reference proteome</keyword>
<protein>
    <submittedName>
        <fullName evidence="2">Uncharacterized protein</fullName>
    </submittedName>
</protein>
<name>A0A2I1H723_9GLOM</name>
<evidence type="ECO:0000313" key="2">
    <source>
        <dbReference type="EMBL" id="PKY54678.1"/>
    </source>
</evidence>
<reference evidence="2 3" key="1">
    <citation type="submission" date="2015-10" db="EMBL/GenBank/DDBJ databases">
        <title>Genome analyses suggest a sexual origin of heterokaryosis in a supposedly ancient asexual fungus.</title>
        <authorList>
            <person name="Ropars J."/>
            <person name="Sedzielewska K."/>
            <person name="Noel J."/>
            <person name="Charron P."/>
            <person name="Farinelli L."/>
            <person name="Marton T."/>
            <person name="Kruger M."/>
            <person name="Pelin A."/>
            <person name="Brachmann A."/>
            <person name="Corradi N."/>
        </authorList>
    </citation>
    <scope>NUCLEOTIDE SEQUENCE [LARGE SCALE GENOMIC DNA]</scope>
    <source>
        <strain evidence="2 3">A4</strain>
    </source>
</reference>
<feature type="compositionally biased region" description="Basic and acidic residues" evidence="1">
    <location>
        <begin position="36"/>
        <end position="49"/>
    </location>
</feature>
<gene>
    <name evidence="2" type="ORF">RhiirA4_473619</name>
</gene>
<sequence length="73" mass="7986">MKPKGRISKKRIKSGIETTRPSKRAALTSQNTSQANEEKKNNPQGKEDNSIDTPTSSSVRPILSCIVLGSLIY</sequence>
<dbReference type="Proteomes" id="UP000234323">
    <property type="component" value="Unassembled WGS sequence"/>
</dbReference>
<dbReference type="AlphaFoldDB" id="A0A2I1H723"/>
<feature type="region of interest" description="Disordered" evidence="1">
    <location>
        <begin position="1"/>
        <end position="57"/>
    </location>
</feature>
<proteinExistence type="predicted"/>
<comment type="caution">
    <text evidence="2">The sequence shown here is derived from an EMBL/GenBank/DDBJ whole genome shotgun (WGS) entry which is preliminary data.</text>
</comment>
<evidence type="ECO:0000256" key="1">
    <source>
        <dbReference type="SAM" id="MobiDB-lite"/>
    </source>
</evidence>
<evidence type="ECO:0000313" key="3">
    <source>
        <dbReference type="Proteomes" id="UP000234323"/>
    </source>
</evidence>